<comment type="caution">
    <text evidence="5">The sequence shown here is derived from an EMBL/GenBank/DDBJ whole genome shotgun (WGS) entry which is preliminary data.</text>
</comment>
<evidence type="ECO:0000256" key="3">
    <source>
        <dbReference type="SAM" id="Phobius"/>
    </source>
</evidence>
<dbReference type="GO" id="GO:0016020">
    <property type="term" value="C:membrane"/>
    <property type="evidence" value="ECO:0007669"/>
    <property type="project" value="TreeGrafter"/>
</dbReference>
<proteinExistence type="predicted"/>
<dbReference type="OrthoDB" id="1880601at2759"/>
<accession>A0A835K9B9</accession>
<feature type="transmembrane region" description="Helical" evidence="3">
    <location>
        <begin position="589"/>
        <end position="611"/>
    </location>
</feature>
<evidence type="ECO:0000256" key="2">
    <source>
        <dbReference type="SAM" id="MobiDB-lite"/>
    </source>
</evidence>
<dbReference type="PANTHER" id="PTHR24177">
    <property type="entry name" value="CASKIN"/>
    <property type="match status" value="1"/>
</dbReference>
<feature type="transmembrane region" description="Helical" evidence="3">
    <location>
        <begin position="631"/>
        <end position="656"/>
    </location>
</feature>
<protein>
    <recommendedName>
        <fullName evidence="4">PGG domain-containing protein</fullName>
    </recommendedName>
</protein>
<name>A0A835K9B9_9ROSI</name>
<dbReference type="PANTHER" id="PTHR24177:SF33">
    <property type="entry name" value="ANKYRIN REPEAT FAMILY PROTEIN"/>
    <property type="match status" value="1"/>
</dbReference>
<evidence type="ECO:0000313" key="5">
    <source>
        <dbReference type="EMBL" id="KAF9681751.1"/>
    </source>
</evidence>
<dbReference type="PROSITE" id="PS50088">
    <property type="entry name" value="ANK_REPEAT"/>
    <property type="match status" value="1"/>
</dbReference>
<dbReference type="Pfam" id="PF13962">
    <property type="entry name" value="PGG"/>
    <property type="match status" value="1"/>
</dbReference>
<organism evidence="5 6">
    <name type="scientific">Salix dunnii</name>
    <dbReference type="NCBI Taxonomy" id="1413687"/>
    <lineage>
        <taxon>Eukaryota</taxon>
        <taxon>Viridiplantae</taxon>
        <taxon>Streptophyta</taxon>
        <taxon>Embryophyta</taxon>
        <taxon>Tracheophyta</taxon>
        <taxon>Spermatophyta</taxon>
        <taxon>Magnoliopsida</taxon>
        <taxon>eudicotyledons</taxon>
        <taxon>Gunneridae</taxon>
        <taxon>Pentapetalae</taxon>
        <taxon>rosids</taxon>
        <taxon>fabids</taxon>
        <taxon>Malpighiales</taxon>
        <taxon>Salicaceae</taxon>
        <taxon>Saliceae</taxon>
        <taxon>Salix</taxon>
    </lineage>
</organism>
<dbReference type="SMART" id="SM00248">
    <property type="entry name" value="ANK"/>
    <property type="match status" value="3"/>
</dbReference>
<keyword evidence="1" id="KW-0040">ANK repeat</keyword>
<keyword evidence="6" id="KW-1185">Reference proteome</keyword>
<dbReference type="PROSITE" id="PS50297">
    <property type="entry name" value="ANK_REP_REGION"/>
    <property type="match status" value="1"/>
</dbReference>
<reference evidence="5 6" key="1">
    <citation type="submission" date="2020-10" db="EMBL/GenBank/DDBJ databases">
        <title>Plant Genome Project.</title>
        <authorList>
            <person name="Zhang R.-G."/>
        </authorList>
    </citation>
    <scope>NUCLEOTIDE SEQUENCE [LARGE SCALE GENOMIC DNA]</scope>
    <source>
        <strain evidence="5">FAFU-HL-1</strain>
        <tissue evidence="5">Leaf</tissue>
    </source>
</reference>
<dbReference type="Proteomes" id="UP000657918">
    <property type="component" value="Unassembled WGS sequence"/>
</dbReference>
<dbReference type="Pfam" id="PF00023">
    <property type="entry name" value="Ank"/>
    <property type="match status" value="1"/>
</dbReference>
<feature type="repeat" description="ANK" evidence="1">
    <location>
        <begin position="114"/>
        <end position="146"/>
    </location>
</feature>
<dbReference type="InterPro" id="IPR036770">
    <property type="entry name" value="Ankyrin_rpt-contain_sf"/>
</dbReference>
<dbReference type="InterPro" id="IPR026961">
    <property type="entry name" value="PGG_dom"/>
</dbReference>
<feature type="domain" description="PGG" evidence="4">
    <location>
        <begin position="542"/>
        <end position="654"/>
    </location>
</feature>
<dbReference type="AlphaFoldDB" id="A0A835K9B9"/>
<feature type="transmembrane region" description="Helical" evidence="3">
    <location>
        <begin position="668"/>
        <end position="692"/>
    </location>
</feature>
<sequence>MDSLPEVVKILKSPRLLQTNPVEWKLWSYTVLPPTCSTDMDPQGDLTGSNPLSKLKSRRPSVSKQSSSQDYEIKNTAYMQYLPLYKAVDNGDLEATMKFLEEHPDGLTASISADGDTALHVAVLAGHREIVVELVGRLAQVELEIRNSKNATALNYAAIGGITRIAEDLVEKNGGLLTVPNQNGHIPVVVASLYGHKDMVRYLYSVSPKEDLSPATNNKNGVMLLTTCIMDEIYGIRRAQSKKKDQLIPLLAFPVSLFNAHTDIALDLLQHYPQLALDQDSDKDTALDMLAKKPSAFPSGIQLAWWQQWIYNGIRVPHPLASSNNHGDIERPNKGPTDRRNIVKRASDQLLVMAWKGLKIFAIKKLYNLKLKHGQAQAVLCCICDQISNLHRSEFKEIGVYKAVFNAVKHGIVEFIVEMIRHYPDIIWSEDDLNRGIFLHATLQRQEKIFSLIYKMGAKKNSMATSWDKFDNNILHQAAFLAPSSQLDRVSGAALQMQRELQWYKEVESIVQPKYREMVNKNHKTPQALFTEHHKKLVEEGEKWMKDTAESCTVVAALISTIMFSAIFTVPGGYDQYSGIPIYLQRNSFMVFMVSDAMSLFASTSSLLMFLGILTSRYREEDFLKSLPTKLIVGLSCLFFSIATMMITFGITLLMMLRDRYHWISFPIILLASLPVTLFALLQFPLLVEIFFSTYGPGIFDKPKKWSSFEQS</sequence>
<dbReference type="SUPFAM" id="SSF48403">
    <property type="entry name" value="Ankyrin repeat"/>
    <property type="match status" value="1"/>
</dbReference>
<feature type="compositionally biased region" description="Polar residues" evidence="2">
    <location>
        <begin position="39"/>
        <end position="52"/>
    </location>
</feature>
<feature type="transmembrane region" description="Helical" evidence="3">
    <location>
        <begin position="554"/>
        <end position="577"/>
    </location>
</feature>
<keyword evidence="3" id="KW-0812">Transmembrane</keyword>
<keyword evidence="3" id="KW-1133">Transmembrane helix</keyword>
<dbReference type="InterPro" id="IPR002110">
    <property type="entry name" value="Ankyrin_rpt"/>
</dbReference>
<evidence type="ECO:0000256" key="1">
    <source>
        <dbReference type="PROSITE-ProRule" id="PRU00023"/>
    </source>
</evidence>
<gene>
    <name evidence="5" type="ORF">SADUNF_Sadunf05G0035400</name>
</gene>
<keyword evidence="3" id="KW-0472">Membrane</keyword>
<feature type="region of interest" description="Disordered" evidence="2">
    <location>
        <begin position="39"/>
        <end position="69"/>
    </location>
</feature>
<dbReference type="EMBL" id="JADGMS010000005">
    <property type="protein sequence ID" value="KAF9681751.1"/>
    <property type="molecule type" value="Genomic_DNA"/>
</dbReference>
<evidence type="ECO:0000259" key="4">
    <source>
        <dbReference type="Pfam" id="PF13962"/>
    </source>
</evidence>
<evidence type="ECO:0000313" key="6">
    <source>
        <dbReference type="Proteomes" id="UP000657918"/>
    </source>
</evidence>
<dbReference type="Gene3D" id="1.25.40.20">
    <property type="entry name" value="Ankyrin repeat-containing domain"/>
    <property type="match status" value="1"/>
</dbReference>